<keyword evidence="4" id="KW-1185">Reference proteome</keyword>
<dbReference type="OrthoDB" id="4730315at2759"/>
<dbReference type="AlphaFoldDB" id="A0A9N9VAM3"/>
<dbReference type="InterPro" id="IPR016163">
    <property type="entry name" value="Ald_DH_C"/>
</dbReference>
<sequence>MKWSEESDVIQRANGTDAGLGASVWTRDDEQATRIAGQLQAGNSGLRVEHSVEGLKAYCNVRSVFRKPF</sequence>
<name>A0A9N9VAM3_9HYPO</name>
<feature type="region of interest" description="Disordered" evidence="1">
    <location>
        <begin position="1"/>
        <end position="23"/>
    </location>
</feature>
<dbReference type="InterPro" id="IPR016161">
    <property type="entry name" value="Ald_DH/histidinol_DH"/>
</dbReference>
<evidence type="ECO:0000313" key="3">
    <source>
        <dbReference type="EMBL" id="CAH0022531.1"/>
    </source>
</evidence>
<evidence type="ECO:0000259" key="2">
    <source>
        <dbReference type="Pfam" id="PF00171"/>
    </source>
</evidence>
<accession>A0A9N9VAM3</accession>
<gene>
    <name evidence="3" type="ORF">CRHIZ90672A_00016341</name>
</gene>
<organism evidence="3 4">
    <name type="scientific">Clonostachys rhizophaga</name>
    <dbReference type="NCBI Taxonomy" id="160324"/>
    <lineage>
        <taxon>Eukaryota</taxon>
        <taxon>Fungi</taxon>
        <taxon>Dikarya</taxon>
        <taxon>Ascomycota</taxon>
        <taxon>Pezizomycotina</taxon>
        <taxon>Sordariomycetes</taxon>
        <taxon>Hypocreomycetidae</taxon>
        <taxon>Hypocreales</taxon>
        <taxon>Bionectriaceae</taxon>
        <taxon>Clonostachys</taxon>
    </lineage>
</organism>
<dbReference type="GO" id="GO:0016620">
    <property type="term" value="F:oxidoreductase activity, acting on the aldehyde or oxo group of donors, NAD or NADP as acceptor"/>
    <property type="evidence" value="ECO:0007669"/>
    <property type="project" value="InterPro"/>
</dbReference>
<reference evidence="3" key="1">
    <citation type="submission" date="2021-10" db="EMBL/GenBank/DDBJ databases">
        <authorList>
            <person name="Piombo E."/>
        </authorList>
    </citation>
    <scope>NUCLEOTIDE SEQUENCE</scope>
</reference>
<dbReference type="Gene3D" id="3.40.309.10">
    <property type="entry name" value="Aldehyde Dehydrogenase, Chain A, domain 2"/>
    <property type="match status" value="1"/>
</dbReference>
<protein>
    <recommendedName>
        <fullName evidence="2">Aldehyde dehydrogenase domain-containing protein</fullName>
    </recommendedName>
</protein>
<comment type="caution">
    <text evidence="3">The sequence shown here is derived from an EMBL/GenBank/DDBJ whole genome shotgun (WGS) entry which is preliminary data.</text>
</comment>
<dbReference type="InterPro" id="IPR015590">
    <property type="entry name" value="Aldehyde_DH_dom"/>
</dbReference>
<evidence type="ECO:0000256" key="1">
    <source>
        <dbReference type="SAM" id="MobiDB-lite"/>
    </source>
</evidence>
<dbReference type="Pfam" id="PF00171">
    <property type="entry name" value="Aldedh"/>
    <property type="match status" value="1"/>
</dbReference>
<evidence type="ECO:0000313" key="4">
    <source>
        <dbReference type="Proteomes" id="UP000696573"/>
    </source>
</evidence>
<feature type="domain" description="Aldehyde dehydrogenase" evidence="2">
    <location>
        <begin position="1"/>
        <end position="45"/>
    </location>
</feature>
<dbReference type="SUPFAM" id="SSF53720">
    <property type="entry name" value="ALDH-like"/>
    <property type="match status" value="1"/>
</dbReference>
<dbReference type="EMBL" id="CABFNQ020000679">
    <property type="protein sequence ID" value="CAH0022531.1"/>
    <property type="molecule type" value="Genomic_DNA"/>
</dbReference>
<proteinExistence type="predicted"/>
<dbReference type="Proteomes" id="UP000696573">
    <property type="component" value="Unassembled WGS sequence"/>
</dbReference>